<dbReference type="EMBL" id="BA000031">
    <property type="protein sequence ID" value="BAC59835.1"/>
    <property type="molecule type" value="Genomic_DNA"/>
</dbReference>
<dbReference type="HOGENOM" id="CLU_206050_0_0_6"/>
<dbReference type="Proteomes" id="UP000002493">
    <property type="component" value="Chromosome 1"/>
</dbReference>
<keyword evidence="1" id="KW-1133">Transmembrane helix</keyword>
<evidence type="ECO:0000256" key="1">
    <source>
        <dbReference type="SAM" id="Phobius"/>
    </source>
</evidence>
<dbReference type="KEGG" id="vpa:VP1572"/>
<proteinExistence type="predicted"/>
<keyword evidence="1" id="KW-0812">Transmembrane</keyword>
<keyword evidence="1" id="KW-0472">Membrane</keyword>
<feature type="transmembrane region" description="Helical" evidence="1">
    <location>
        <begin position="56"/>
        <end position="76"/>
    </location>
</feature>
<evidence type="ECO:0000313" key="2">
    <source>
        <dbReference type="EMBL" id="BAC59835.1"/>
    </source>
</evidence>
<dbReference type="PATRIC" id="fig|223926.6.peg.1499"/>
<protein>
    <submittedName>
        <fullName evidence="2">Uncharacterized protein</fullName>
    </submittedName>
</protein>
<evidence type="ECO:0000313" key="3">
    <source>
        <dbReference type="Proteomes" id="UP000002493"/>
    </source>
</evidence>
<dbReference type="eggNOG" id="ENOG503256D">
    <property type="taxonomic scope" value="Bacteria"/>
</dbReference>
<organism evidence="2 3">
    <name type="scientific">Vibrio parahaemolyticus serotype O3:K6 (strain RIMD 2210633)</name>
    <dbReference type="NCBI Taxonomy" id="223926"/>
    <lineage>
        <taxon>Bacteria</taxon>
        <taxon>Pseudomonadati</taxon>
        <taxon>Pseudomonadota</taxon>
        <taxon>Gammaproteobacteria</taxon>
        <taxon>Vibrionales</taxon>
        <taxon>Vibrionaceae</taxon>
        <taxon>Vibrio</taxon>
    </lineage>
</organism>
<reference evidence="2 3" key="1">
    <citation type="journal article" date="2003" name="Lancet">
        <title>Genome sequence of Vibrio parahaemolyticus: a pathogenic mechanism distinct from that of V. cholerae.</title>
        <authorList>
            <person name="Makino K."/>
            <person name="Oshima K."/>
            <person name="Kurokawa K."/>
            <person name="Yokoyama K."/>
            <person name="Uda T."/>
            <person name="Tagomori K."/>
            <person name="Iijima Y."/>
            <person name="Najima M."/>
            <person name="Nakano M."/>
            <person name="Yamashita A."/>
            <person name="Kubota Y."/>
            <person name="Kimura S."/>
            <person name="Yasunaga T."/>
            <person name="Honda T."/>
            <person name="Shinagawa H."/>
            <person name="Hattori M."/>
            <person name="Iida T."/>
        </authorList>
    </citation>
    <scope>NUCLEOTIDE SEQUENCE [LARGE SCALE GENOMIC DNA]</scope>
    <source>
        <strain evidence="3">RIMD 2210633</strain>
    </source>
</reference>
<dbReference type="AlphaFoldDB" id="Q87PE1"/>
<name>Q87PE1_VIBPA</name>
<sequence>MLHPVQERIQIMIGGLLGNSGSMPISANGGPATSGANGKSGGSLSVGSINMGGASVFNPSTLMMIAVIVIVAVLLWKKK</sequence>
<gene>
    <name evidence="2" type="ordered locus">VP1572</name>
</gene>
<accession>Q87PE1</accession>